<feature type="transmembrane region" description="Helical" evidence="6">
    <location>
        <begin position="48"/>
        <end position="70"/>
    </location>
</feature>
<keyword evidence="5" id="KW-0175">Coiled coil</keyword>
<organism evidence="8 9">
    <name type="scientific">Chelonoidis abingdonii</name>
    <name type="common">Abingdon island giant tortoise</name>
    <name type="synonym">Testudo abingdonii</name>
    <dbReference type="NCBI Taxonomy" id="106734"/>
    <lineage>
        <taxon>Eukaryota</taxon>
        <taxon>Metazoa</taxon>
        <taxon>Chordata</taxon>
        <taxon>Craniata</taxon>
        <taxon>Vertebrata</taxon>
        <taxon>Euteleostomi</taxon>
        <taxon>Archelosauria</taxon>
        <taxon>Testudinata</taxon>
        <taxon>Testudines</taxon>
        <taxon>Cryptodira</taxon>
        <taxon>Durocryptodira</taxon>
        <taxon>Testudinoidea</taxon>
        <taxon>Testudinidae</taxon>
        <taxon>Chelonoidis</taxon>
    </lineage>
</organism>
<dbReference type="InterPro" id="IPR045263">
    <property type="entry name" value="GLUT"/>
</dbReference>
<dbReference type="PRINTS" id="PR00171">
    <property type="entry name" value="SUGRTRNSPORT"/>
</dbReference>
<dbReference type="InterPro" id="IPR036259">
    <property type="entry name" value="MFS_trans_sf"/>
</dbReference>
<evidence type="ECO:0000256" key="2">
    <source>
        <dbReference type="ARBA" id="ARBA00022692"/>
    </source>
</evidence>
<keyword evidence="9" id="KW-1185">Reference proteome</keyword>
<dbReference type="InterPro" id="IPR005828">
    <property type="entry name" value="MFS_sugar_transport-like"/>
</dbReference>
<dbReference type="PANTHER" id="PTHR23503:SF99">
    <property type="entry name" value="SOLUTE CARRIER FAMILY 2, FACILITATED GLUCOSE TRANSPORTER MEMBER 3"/>
    <property type="match status" value="1"/>
</dbReference>
<dbReference type="PANTHER" id="PTHR23503">
    <property type="entry name" value="SOLUTE CARRIER FAMILY 2"/>
    <property type="match status" value="1"/>
</dbReference>
<evidence type="ECO:0000256" key="3">
    <source>
        <dbReference type="ARBA" id="ARBA00022989"/>
    </source>
</evidence>
<dbReference type="InterPro" id="IPR003663">
    <property type="entry name" value="Sugar/inositol_transpt"/>
</dbReference>
<feature type="transmembrane region" description="Helical" evidence="6">
    <location>
        <begin position="109"/>
        <end position="130"/>
    </location>
</feature>
<feature type="transmembrane region" description="Helical" evidence="6">
    <location>
        <begin position="77"/>
        <end position="97"/>
    </location>
</feature>
<reference evidence="8" key="1">
    <citation type="submission" date="2025-08" db="UniProtKB">
        <authorList>
            <consortium name="Ensembl"/>
        </authorList>
    </citation>
    <scope>IDENTIFICATION</scope>
</reference>
<proteinExistence type="predicted"/>
<name>A0A8C0H316_CHEAB</name>
<feature type="transmembrane region" description="Helical" evidence="6">
    <location>
        <begin position="251"/>
        <end position="270"/>
    </location>
</feature>
<dbReference type="GO" id="GO:0005886">
    <property type="term" value="C:plasma membrane"/>
    <property type="evidence" value="ECO:0007669"/>
    <property type="project" value="TreeGrafter"/>
</dbReference>
<keyword evidence="4 6" id="KW-0472">Membrane</keyword>
<keyword evidence="3 6" id="KW-1133">Transmembrane helix</keyword>
<reference evidence="8" key="2">
    <citation type="submission" date="2025-09" db="UniProtKB">
        <authorList>
            <consortium name="Ensembl"/>
        </authorList>
    </citation>
    <scope>IDENTIFICATION</scope>
</reference>
<dbReference type="SUPFAM" id="SSF103473">
    <property type="entry name" value="MFS general substrate transporter"/>
    <property type="match status" value="1"/>
</dbReference>
<comment type="subcellular location">
    <subcellularLocation>
        <location evidence="1">Membrane</location>
        <topology evidence="1">Multi-pass membrane protein</topology>
    </subcellularLocation>
</comment>
<evidence type="ECO:0000256" key="4">
    <source>
        <dbReference type="ARBA" id="ARBA00023136"/>
    </source>
</evidence>
<keyword evidence="2 6" id="KW-0812">Transmembrane</keyword>
<feature type="domain" description="Major facilitator superfamily (MFS) profile" evidence="7">
    <location>
        <begin position="1"/>
        <end position="463"/>
    </location>
</feature>
<dbReference type="GO" id="GO:0055056">
    <property type="term" value="F:D-glucose transmembrane transporter activity"/>
    <property type="evidence" value="ECO:0007669"/>
    <property type="project" value="TreeGrafter"/>
</dbReference>
<evidence type="ECO:0000256" key="6">
    <source>
        <dbReference type="SAM" id="Phobius"/>
    </source>
</evidence>
<dbReference type="AlphaFoldDB" id="A0A8C0H316"/>
<feature type="transmembrane region" description="Helical" evidence="6">
    <location>
        <begin position="282"/>
        <end position="304"/>
    </location>
</feature>
<evidence type="ECO:0000313" key="9">
    <source>
        <dbReference type="Proteomes" id="UP000694404"/>
    </source>
</evidence>
<protein>
    <recommendedName>
        <fullName evidence="7">Major facilitator superfamily (MFS) profile domain-containing protein</fullName>
    </recommendedName>
</protein>
<dbReference type="Pfam" id="PF00083">
    <property type="entry name" value="Sugar_tr"/>
    <property type="match status" value="2"/>
</dbReference>
<dbReference type="GO" id="GO:0070837">
    <property type="term" value="P:dehydroascorbic acid transport"/>
    <property type="evidence" value="ECO:0007669"/>
    <property type="project" value="TreeGrafter"/>
</dbReference>
<evidence type="ECO:0000259" key="7">
    <source>
        <dbReference type="PROSITE" id="PS50850"/>
    </source>
</evidence>
<accession>A0A8C0H316</accession>
<dbReference type="GeneTree" id="ENSGT00940000167279"/>
<dbReference type="OMA" id="WMNYGFT"/>
<feature type="coiled-coil region" evidence="5">
    <location>
        <begin position="206"/>
        <end position="233"/>
    </location>
</feature>
<dbReference type="GO" id="GO:0046323">
    <property type="term" value="P:D-glucose import"/>
    <property type="evidence" value="ECO:0007669"/>
    <property type="project" value="TreeGrafter"/>
</dbReference>
<sequence>MASVLGSLQIGYHTGNINASQMVIEEFFNQTWKEQFQEPMSLHALTMLWSFTVSTLALGATVSVLTVGIVADHYGRYMCNSILIANSLSLMAVAFMGVSKTAGSLEALIVGRFLIGLFCGLNMTLIPLYIQDISPTRIRGAFSTMNQLSQTVGIFIGQIMSLENVLGTSRWWPLMLSLSAILAILQYLTLPFCPENPRYFIINCHEDELAARGQDILEEIEKMKEEAANLKGTQDVTMLRLFIVPSYKQPILIALILNASTKLSGFNAIINYSTKIFRLAGVAHPTHTSMGIGAINILFTIFSVRTKQYNEWQFAQWGGALVYFSPSHLSAWPFLILALFTMVAFYEIGPGPISWYITAELFSQSAHPVAMGLTSSWNWFHKFIAAMFYQPLLVRDMDIKIANENSRDMPETRGCTFEEVAAEFRQANAIFTREVVEGKSVSPCSPCQALCNWVTTTERILSP</sequence>
<dbReference type="Ensembl" id="ENSCABT00000018583.1">
    <property type="protein sequence ID" value="ENSCABP00000016959.1"/>
    <property type="gene ID" value="ENSCABG00000012593.1"/>
</dbReference>
<dbReference type="Proteomes" id="UP000694404">
    <property type="component" value="Unplaced"/>
</dbReference>
<evidence type="ECO:0000313" key="8">
    <source>
        <dbReference type="Ensembl" id="ENSCABP00000016959.1"/>
    </source>
</evidence>
<dbReference type="Gene3D" id="1.20.1250.20">
    <property type="entry name" value="MFS general substrate transporter like domains"/>
    <property type="match status" value="1"/>
</dbReference>
<dbReference type="InterPro" id="IPR020846">
    <property type="entry name" value="MFS_dom"/>
</dbReference>
<evidence type="ECO:0000256" key="5">
    <source>
        <dbReference type="SAM" id="Coils"/>
    </source>
</evidence>
<dbReference type="PROSITE" id="PS50850">
    <property type="entry name" value="MFS"/>
    <property type="match status" value="1"/>
</dbReference>
<feature type="transmembrane region" description="Helical" evidence="6">
    <location>
        <begin position="171"/>
        <end position="190"/>
    </location>
</feature>
<evidence type="ECO:0000256" key="1">
    <source>
        <dbReference type="ARBA" id="ARBA00004141"/>
    </source>
</evidence>